<reference evidence="2" key="1">
    <citation type="journal article" date="2019" name="Int. J. Syst. Evol. Microbiol.">
        <title>The Global Catalogue of Microorganisms (GCM) 10K type strain sequencing project: providing services to taxonomists for standard genome sequencing and annotation.</title>
        <authorList>
            <consortium name="The Broad Institute Genomics Platform"/>
            <consortium name="The Broad Institute Genome Sequencing Center for Infectious Disease"/>
            <person name="Wu L."/>
            <person name="Ma J."/>
        </authorList>
    </citation>
    <scope>NUCLEOTIDE SEQUENCE [LARGE SCALE GENOMIC DNA]</scope>
    <source>
        <strain evidence="2">CCUG 56607</strain>
    </source>
</reference>
<dbReference type="RefSeq" id="WP_386062691.1">
    <property type="nucleotide sequence ID" value="NZ_JBHTKL010000006.1"/>
</dbReference>
<dbReference type="PANTHER" id="PTHR37953">
    <property type="entry name" value="UPF0127 PROTEIN MJ1496"/>
    <property type="match status" value="1"/>
</dbReference>
<dbReference type="InterPro" id="IPR003795">
    <property type="entry name" value="DUF192"/>
</dbReference>
<dbReference type="InterPro" id="IPR038695">
    <property type="entry name" value="Saro_0823-like_sf"/>
</dbReference>
<dbReference type="Pfam" id="PF02643">
    <property type="entry name" value="DUF192"/>
    <property type="match status" value="1"/>
</dbReference>
<gene>
    <name evidence="1" type="ORF">ACFQ2J_15720</name>
</gene>
<keyword evidence="2" id="KW-1185">Reference proteome</keyword>
<name>A0ABW3L498_9BACI</name>
<comment type="caution">
    <text evidence="1">The sequence shown here is derived from an EMBL/GenBank/DDBJ whole genome shotgun (WGS) entry which is preliminary data.</text>
</comment>
<evidence type="ECO:0000313" key="1">
    <source>
        <dbReference type="EMBL" id="MFD1020636.1"/>
    </source>
</evidence>
<dbReference type="EMBL" id="JBHTKL010000006">
    <property type="protein sequence ID" value="MFD1020636.1"/>
    <property type="molecule type" value="Genomic_DNA"/>
</dbReference>
<evidence type="ECO:0000313" key="2">
    <source>
        <dbReference type="Proteomes" id="UP001596990"/>
    </source>
</evidence>
<proteinExistence type="predicted"/>
<organism evidence="1 2">
    <name type="scientific">Thalassobacillus hwangdonensis</name>
    <dbReference type="NCBI Taxonomy" id="546108"/>
    <lineage>
        <taxon>Bacteria</taxon>
        <taxon>Bacillati</taxon>
        <taxon>Bacillota</taxon>
        <taxon>Bacilli</taxon>
        <taxon>Bacillales</taxon>
        <taxon>Bacillaceae</taxon>
        <taxon>Thalassobacillus</taxon>
    </lineage>
</organism>
<dbReference type="Proteomes" id="UP001596990">
    <property type="component" value="Unassembled WGS sequence"/>
</dbReference>
<accession>A0ABW3L498</accession>
<dbReference type="PANTHER" id="PTHR37953:SF1">
    <property type="entry name" value="UPF0127 PROTEIN MJ1496"/>
    <property type="match status" value="1"/>
</dbReference>
<sequence length="113" mass="12684">MKITVLPHSIQEASTFFTRWRGWMFRKKPAKGEGLLITKCNSIHMFFMAFPIDALFLDENNQVVALKENLAPWKMVAPVSGAVATMELPAGTVKAMDILVGDEIQYQLKKVVS</sequence>
<dbReference type="Gene3D" id="2.60.120.1140">
    <property type="entry name" value="Protein of unknown function DUF192"/>
    <property type="match status" value="1"/>
</dbReference>
<protein>
    <submittedName>
        <fullName evidence="1">DUF192 domain-containing protein</fullName>
    </submittedName>
</protein>